<dbReference type="OrthoDB" id="9442762at2759"/>
<proteinExistence type="predicted"/>
<reference evidence="1 2" key="1">
    <citation type="journal article" date="2019" name="Commun. Biol.">
        <title>The bagworm genome reveals a unique fibroin gene that provides high tensile strength.</title>
        <authorList>
            <person name="Kono N."/>
            <person name="Nakamura H."/>
            <person name="Ohtoshi R."/>
            <person name="Tomita M."/>
            <person name="Numata K."/>
            <person name="Arakawa K."/>
        </authorList>
    </citation>
    <scope>NUCLEOTIDE SEQUENCE [LARGE SCALE GENOMIC DNA]</scope>
</reference>
<dbReference type="Proteomes" id="UP000299102">
    <property type="component" value="Unassembled WGS sequence"/>
</dbReference>
<name>A0A4C1ZII3_EUMVA</name>
<evidence type="ECO:0000313" key="1">
    <source>
        <dbReference type="EMBL" id="GBP87578.1"/>
    </source>
</evidence>
<comment type="caution">
    <text evidence="1">The sequence shown here is derived from an EMBL/GenBank/DDBJ whole genome shotgun (WGS) entry which is preliminary data.</text>
</comment>
<organism evidence="1 2">
    <name type="scientific">Eumeta variegata</name>
    <name type="common">Bagworm moth</name>
    <name type="synonym">Eumeta japonica</name>
    <dbReference type="NCBI Taxonomy" id="151549"/>
    <lineage>
        <taxon>Eukaryota</taxon>
        <taxon>Metazoa</taxon>
        <taxon>Ecdysozoa</taxon>
        <taxon>Arthropoda</taxon>
        <taxon>Hexapoda</taxon>
        <taxon>Insecta</taxon>
        <taxon>Pterygota</taxon>
        <taxon>Neoptera</taxon>
        <taxon>Endopterygota</taxon>
        <taxon>Lepidoptera</taxon>
        <taxon>Glossata</taxon>
        <taxon>Ditrysia</taxon>
        <taxon>Tineoidea</taxon>
        <taxon>Psychidae</taxon>
        <taxon>Oiketicinae</taxon>
        <taxon>Eumeta</taxon>
    </lineage>
</organism>
<protein>
    <submittedName>
        <fullName evidence="1">Uncharacterized protein</fullName>
    </submittedName>
</protein>
<dbReference type="AlphaFoldDB" id="A0A4C1ZII3"/>
<keyword evidence="2" id="KW-1185">Reference proteome</keyword>
<gene>
    <name evidence="1" type="ORF">EVAR_65199_1</name>
</gene>
<evidence type="ECO:0000313" key="2">
    <source>
        <dbReference type="Proteomes" id="UP000299102"/>
    </source>
</evidence>
<sequence>MKIEGGLVIEVMLNVVISRYVRHKENPIINCEGVKGVLYEEGGEYRCVGARPPDLHRLRELKRVTLRVTGECRSGRNGASRGGR</sequence>
<accession>A0A4C1ZII3</accession>
<dbReference type="EMBL" id="BGZK01001869">
    <property type="protein sequence ID" value="GBP87578.1"/>
    <property type="molecule type" value="Genomic_DNA"/>
</dbReference>